<protein>
    <submittedName>
        <fullName evidence="4">Transposase family protein</fullName>
    </submittedName>
</protein>
<proteinExistence type="predicted"/>
<gene>
    <name evidence="4" type="ORF">AB8B23_11205</name>
</gene>
<dbReference type="EMBL" id="CP165646">
    <property type="protein sequence ID" value="XDU65791.1"/>
    <property type="molecule type" value="Genomic_DNA"/>
</dbReference>
<name>A0AB39VEI4_9FUSO</name>
<evidence type="ECO:0000259" key="3">
    <source>
        <dbReference type="Pfam" id="PF13359"/>
    </source>
</evidence>
<dbReference type="AlphaFoldDB" id="A0AB39VEI4"/>
<dbReference type="InterPro" id="IPR027806">
    <property type="entry name" value="HARBI1_dom"/>
</dbReference>
<organism evidence="4">
    <name type="scientific">Leptotrichia mesophila</name>
    <dbReference type="NCBI Taxonomy" id="3239303"/>
    <lineage>
        <taxon>Bacteria</taxon>
        <taxon>Fusobacteriati</taxon>
        <taxon>Fusobacteriota</taxon>
        <taxon>Fusobacteriia</taxon>
        <taxon>Fusobacteriales</taxon>
        <taxon>Leptotrichiaceae</taxon>
        <taxon>Leptotrichia</taxon>
    </lineage>
</organism>
<dbReference type="RefSeq" id="WP_369713938.1">
    <property type="nucleotide sequence ID" value="NZ_CP165646.1"/>
</dbReference>
<dbReference type="GO" id="GO:0046872">
    <property type="term" value="F:metal ion binding"/>
    <property type="evidence" value="ECO:0007669"/>
    <property type="project" value="UniProtKB-KW"/>
</dbReference>
<dbReference type="Pfam" id="PF13359">
    <property type="entry name" value="DDE_Tnp_4"/>
    <property type="match status" value="1"/>
</dbReference>
<evidence type="ECO:0000256" key="1">
    <source>
        <dbReference type="ARBA" id="ARBA00001968"/>
    </source>
</evidence>
<evidence type="ECO:0000313" key="4">
    <source>
        <dbReference type="EMBL" id="XDU65791.1"/>
    </source>
</evidence>
<feature type="domain" description="DDE Tnp4" evidence="3">
    <location>
        <begin position="6"/>
        <end position="154"/>
    </location>
</feature>
<dbReference type="KEGG" id="lmes:AB8B23_11205"/>
<accession>A0AB39VEI4</accession>
<comment type="cofactor">
    <cofactor evidence="1">
        <name>a divalent metal cation</name>
        <dbReference type="ChEBI" id="CHEBI:60240"/>
    </cofactor>
</comment>
<keyword evidence="2" id="KW-0479">Metal-binding</keyword>
<reference evidence="4" key="1">
    <citation type="submission" date="2024-07" db="EMBL/GenBank/DDBJ databases">
        <authorList>
            <person name="Li X.-J."/>
            <person name="Wang X."/>
        </authorList>
    </citation>
    <scope>NUCLEOTIDE SEQUENCE</scope>
    <source>
        <strain evidence="4">HSP-342</strain>
    </source>
</reference>
<sequence>MEVVLVDATECEIERPKKQRKYYSGKKRKHMIKAQIVADEKDLRILNISFSHGSVHDFKLFCKSCVHFLKDILLIANKGYIGMNKIHSNSLIPEKSTKRNKLTKEDRKYNSTISKRRIYIEHVNRYIKKFRIVSTRYRKKRRKFALRFSLICAIYNFEL</sequence>
<evidence type="ECO:0000256" key="2">
    <source>
        <dbReference type="ARBA" id="ARBA00022723"/>
    </source>
</evidence>